<sequence>MIIRSWRRNLGNKRGSFLITLSVIYMAYASPSLRSAKDLAALRALPALEHEEIHDEYGQYALRYVTAEGTIVSERGRLVPDSEGKGYVLIIEGEISYIGDDGNLYITRFTAGLDGTRVEGNNMPVPSKPIAPAVPVVPRVPKPVPTPVPMRSHRVPMNKMLQNY</sequence>
<evidence type="ECO:0000256" key="2">
    <source>
        <dbReference type="PROSITE-ProRule" id="PRU00497"/>
    </source>
</evidence>
<evidence type="ECO:0000256" key="1">
    <source>
        <dbReference type="ARBA" id="ARBA00022729"/>
    </source>
</evidence>
<protein>
    <submittedName>
        <fullName evidence="3">Cuticular protein RR-1 motif 43</fullName>
    </submittedName>
</protein>
<comment type="caution">
    <text evidence="3">The sequence shown here is derived from an EMBL/GenBank/DDBJ whole genome shotgun (WGS) entry which is preliminary data.</text>
</comment>
<dbReference type="PROSITE" id="PS51155">
    <property type="entry name" value="CHIT_BIND_RR_2"/>
    <property type="match status" value="1"/>
</dbReference>
<reference evidence="3 4" key="1">
    <citation type="journal article" date="2011" name="Cell">
        <title>The monarch butterfly genome yields insights into long-distance migration.</title>
        <authorList>
            <person name="Zhan S."/>
            <person name="Merlin C."/>
            <person name="Boore J.L."/>
            <person name="Reppert S.M."/>
        </authorList>
    </citation>
    <scope>NUCLEOTIDE SEQUENCE [LARGE SCALE GENOMIC DNA]</scope>
    <source>
        <strain evidence="3">F-2</strain>
    </source>
</reference>
<dbReference type="AlphaFoldDB" id="A0A212ESP3"/>
<dbReference type="InParanoid" id="A0A212ESP3"/>
<evidence type="ECO:0000313" key="3">
    <source>
        <dbReference type="EMBL" id="OWR44515.1"/>
    </source>
</evidence>
<gene>
    <name evidence="3" type="ORF">KGM_207925</name>
</gene>
<accession>A0A212ESP3</accession>
<dbReference type="InterPro" id="IPR000618">
    <property type="entry name" value="Insect_cuticle"/>
</dbReference>
<dbReference type="Proteomes" id="UP000007151">
    <property type="component" value="Unassembled WGS sequence"/>
</dbReference>
<dbReference type="GO" id="GO:0042302">
    <property type="term" value="F:structural constituent of cuticle"/>
    <property type="evidence" value="ECO:0007669"/>
    <property type="project" value="UniProtKB-UniRule"/>
</dbReference>
<dbReference type="eggNOG" id="ENOG502SW49">
    <property type="taxonomic scope" value="Eukaryota"/>
</dbReference>
<dbReference type="EMBL" id="AGBW02012745">
    <property type="protein sequence ID" value="OWR44515.1"/>
    <property type="molecule type" value="Genomic_DNA"/>
</dbReference>
<name>A0A212ESP3_DANPL</name>
<dbReference type="Pfam" id="PF00379">
    <property type="entry name" value="Chitin_bind_4"/>
    <property type="match status" value="1"/>
</dbReference>
<proteinExistence type="predicted"/>
<keyword evidence="4" id="KW-1185">Reference proteome</keyword>
<keyword evidence="1" id="KW-0732">Signal</keyword>
<keyword evidence="2" id="KW-0193">Cuticle</keyword>
<dbReference type="STRING" id="278856.A0A212ESP3"/>
<dbReference type="KEGG" id="dpl:KGM_207925"/>
<organism evidence="3 4">
    <name type="scientific">Danaus plexippus plexippus</name>
    <dbReference type="NCBI Taxonomy" id="278856"/>
    <lineage>
        <taxon>Eukaryota</taxon>
        <taxon>Metazoa</taxon>
        <taxon>Ecdysozoa</taxon>
        <taxon>Arthropoda</taxon>
        <taxon>Hexapoda</taxon>
        <taxon>Insecta</taxon>
        <taxon>Pterygota</taxon>
        <taxon>Neoptera</taxon>
        <taxon>Endopterygota</taxon>
        <taxon>Lepidoptera</taxon>
        <taxon>Glossata</taxon>
        <taxon>Ditrysia</taxon>
        <taxon>Papilionoidea</taxon>
        <taxon>Nymphalidae</taxon>
        <taxon>Danainae</taxon>
        <taxon>Danaini</taxon>
        <taxon>Danaina</taxon>
        <taxon>Danaus</taxon>
        <taxon>Danaus</taxon>
    </lineage>
</organism>
<evidence type="ECO:0000313" key="4">
    <source>
        <dbReference type="Proteomes" id="UP000007151"/>
    </source>
</evidence>